<protein>
    <submittedName>
        <fullName evidence="2">Uncharacterized protein</fullName>
    </submittedName>
</protein>
<dbReference type="AlphaFoldDB" id="A0AAV0IJ58"/>
<evidence type="ECO:0000256" key="1">
    <source>
        <dbReference type="SAM" id="Phobius"/>
    </source>
</evidence>
<organism evidence="2 3">
    <name type="scientific">Linum tenue</name>
    <dbReference type="NCBI Taxonomy" id="586396"/>
    <lineage>
        <taxon>Eukaryota</taxon>
        <taxon>Viridiplantae</taxon>
        <taxon>Streptophyta</taxon>
        <taxon>Embryophyta</taxon>
        <taxon>Tracheophyta</taxon>
        <taxon>Spermatophyta</taxon>
        <taxon>Magnoliopsida</taxon>
        <taxon>eudicotyledons</taxon>
        <taxon>Gunneridae</taxon>
        <taxon>Pentapetalae</taxon>
        <taxon>rosids</taxon>
        <taxon>fabids</taxon>
        <taxon>Malpighiales</taxon>
        <taxon>Linaceae</taxon>
        <taxon>Linum</taxon>
    </lineage>
</organism>
<proteinExistence type="predicted"/>
<name>A0AAV0IJ58_9ROSI</name>
<keyword evidence="1" id="KW-0812">Transmembrane</keyword>
<keyword evidence="1" id="KW-1133">Transmembrane helix</keyword>
<dbReference type="EMBL" id="CAMGYJ010000004">
    <property type="protein sequence ID" value="CAI0397536.1"/>
    <property type="molecule type" value="Genomic_DNA"/>
</dbReference>
<comment type="caution">
    <text evidence="2">The sequence shown here is derived from an EMBL/GenBank/DDBJ whole genome shotgun (WGS) entry which is preliminary data.</text>
</comment>
<gene>
    <name evidence="2" type="ORF">LITE_LOCUS9573</name>
</gene>
<feature type="transmembrane region" description="Helical" evidence="1">
    <location>
        <begin position="39"/>
        <end position="61"/>
    </location>
</feature>
<sequence length="64" mass="7353">MLRRNPLNRRRKSPSGWVVLLYRPILTRSVSSRLPSISLYHLAFCSYFSSGCIVLLGFVYFSGL</sequence>
<keyword evidence="1" id="KW-0472">Membrane</keyword>
<evidence type="ECO:0000313" key="2">
    <source>
        <dbReference type="EMBL" id="CAI0397536.1"/>
    </source>
</evidence>
<keyword evidence="3" id="KW-1185">Reference proteome</keyword>
<dbReference type="Proteomes" id="UP001154282">
    <property type="component" value="Unassembled WGS sequence"/>
</dbReference>
<accession>A0AAV0IJ58</accession>
<evidence type="ECO:0000313" key="3">
    <source>
        <dbReference type="Proteomes" id="UP001154282"/>
    </source>
</evidence>
<reference evidence="2" key="1">
    <citation type="submission" date="2022-08" db="EMBL/GenBank/DDBJ databases">
        <authorList>
            <person name="Gutierrez-Valencia J."/>
        </authorList>
    </citation>
    <scope>NUCLEOTIDE SEQUENCE</scope>
</reference>